<keyword evidence="6" id="KW-0527">Neuropeptide</keyword>
<evidence type="ECO:0000256" key="5">
    <source>
        <dbReference type="ARBA" id="ARBA00022815"/>
    </source>
</evidence>
<dbReference type="VEuPathDB" id="VectorBase:LLONM1_006337"/>
<dbReference type="Proteomes" id="UP000092461">
    <property type="component" value="Unassembled WGS sequence"/>
</dbReference>
<evidence type="ECO:0000256" key="2">
    <source>
        <dbReference type="ARBA" id="ARBA00006356"/>
    </source>
</evidence>
<accession>A0A1B0CN28</accession>
<protein>
    <submittedName>
        <fullName evidence="8">Uncharacterized protein</fullName>
    </submittedName>
</protein>
<dbReference type="PANTHER" id="PTHR20986">
    <property type="entry name" value="FMRFAMIDE-RELATED PEPTIDES"/>
    <property type="match status" value="1"/>
</dbReference>
<dbReference type="AlphaFoldDB" id="A0A1B0CN28"/>
<comment type="similarity">
    <text evidence="2">Belongs to the FARP (FMRFamide related peptide) family.</text>
</comment>
<dbReference type="EMBL" id="AJWK01019727">
    <property type="status" value="NOT_ANNOTATED_CDS"/>
    <property type="molecule type" value="Genomic_DNA"/>
</dbReference>
<reference evidence="8" key="1">
    <citation type="submission" date="2020-05" db="UniProtKB">
        <authorList>
            <consortium name="EnsemblMetazoa"/>
        </authorList>
    </citation>
    <scope>IDENTIFICATION</scope>
    <source>
        <strain evidence="8">Jacobina</strain>
    </source>
</reference>
<dbReference type="EMBL" id="AJWK01019728">
    <property type="status" value="NOT_ANNOTATED_CDS"/>
    <property type="molecule type" value="Genomic_DNA"/>
</dbReference>
<keyword evidence="5" id="KW-0027">Amidation</keyword>
<dbReference type="EMBL" id="AJWK01019726">
    <property type="status" value="NOT_ANNOTATED_CDS"/>
    <property type="molecule type" value="Genomic_DNA"/>
</dbReference>
<dbReference type="EnsemblMetazoa" id="LLOJ006112-RA">
    <property type="protein sequence ID" value="LLOJ006112-PA"/>
    <property type="gene ID" value="LLOJ006112"/>
</dbReference>
<name>A0A1B0CN28_LUTLO</name>
<comment type="subcellular location">
    <subcellularLocation>
        <location evidence="1">Secreted</location>
    </subcellularLocation>
</comment>
<dbReference type="InterPro" id="IPR051041">
    <property type="entry name" value="FMRFamide-related_np"/>
</dbReference>
<sequence>MRFGRADKNILRFGRPDNNFIRFGRTDKNILRFGRPDNNFIRFGRTSEFVRPLGESTERRKKAKNPKIEWNDGKQDENFMRFGRNQKTNFLRLGRSQEKGGDQKTLCDSDGVEETPQKPQIRRIPEEAPEDVKSFLDFLPALADDESLVIPPNYLIPKEDDN</sequence>
<evidence type="ECO:0000256" key="4">
    <source>
        <dbReference type="ARBA" id="ARBA00022737"/>
    </source>
</evidence>
<feature type="region of interest" description="Disordered" evidence="7">
    <location>
        <begin position="93"/>
        <end position="129"/>
    </location>
</feature>
<evidence type="ECO:0000256" key="1">
    <source>
        <dbReference type="ARBA" id="ARBA00004613"/>
    </source>
</evidence>
<dbReference type="InterPro" id="IPR002544">
    <property type="entry name" value="FMRFamid-related_peptide-like"/>
</dbReference>
<feature type="region of interest" description="Disordered" evidence="7">
    <location>
        <begin position="54"/>
        <end position="73"/>
    </location>
</feature>
<dbReference type="VEuPathDB" id="VectorBase:LLOJ006112"/>
<organism evidence="8 9">
    <name type="scientific">Lutzomyia longipalpis</name>
    <name type="common">Sand fly</name>
    <dbReference type="NCBI Taxonomy" id="7200"/>
    <lineage>
        <taxon>Eukaryota</taxon>
        <taxon>Metazoa</taxon>
        <taxon>Ecdysozoa</taxon>
        <taxon>Arthropoda</taxon>
        <taxon>Hexapoda</taxon>
        <taxon>Insecta</taxon>
        <taxon>Pterygota</taxon>
        <taxon>Neoptera</taxon>
        <taxon>Endopterygota</taxon>
        <taxon>Diptera</taxon>
        <taxon>Nematocera</taxon>
        <taxon>Psychodoidea</taxon>
        <taxon>Psychodidae</taxon>
        <taxon>Lutzomyia</taxon>
        <taxon>Lutzomyia</taxon>
    </lineage>
</organism>
<feature type="compositionally biased region" description="Basic and acidic residues" evidence="7">
    <location>
        <begin position="95"/>
        <end position="107"/>
    </location>
</feature>
<dbReference type="GO" id="GO:0007218">
    <property type="term" value="P:neuropeptide signaling pathway"/>
    <property type="evidence" value="ECO:0007669"/>
    <property type="project" value="UniProtKB-KW"/>
</dbReference>
<dbReference type="EMBL" id="AJWK01019725">
    <property type="status" value="NOT_ANNOTATED_CDS"/>
    <property type="molecule type" value="Genomic_DNA"/>
</dbReference>
<evidence type="ECO:0000256" key="7">
    <source>
        <dbReference type="SAM" id="MobiDB-lite"/>
    </source>
</evidence>
<evidence type="ECO:0000256" key="3">
    <source>
        <dbReference type="ARBA" id="ARBA00022525"/>
    </source>
</evidence>
<dbReference type="PANTHER" id="PTHR20986:SF22">
    <property type="entry name" value="FMRFAMIDE-RELATED PEPTIDES"/>
    <property type="match status" value="1"/>
</dbReference>
<proteinExistence type="inferred from homology"/>
<dbReference type="GO" id="GO:0005576">
    <property type="term" value="C:extracellular region"/>
    <property type="evidence" value="ECO:0007669"/>
    <property type="project" value="UniProtKB-SubCell"/>
</dbReference>
<keyword evidence="4" id="KW-0677">Repeat</keyword>
<keyword evidence="9" id="KW-1185">Reference proteome</keyword>
<dbReference type="Pfam" id="PF01581">
    <property type="entry name" value="FARP"/>
    <property type="match status" value="3"/>
</dbReference>
<evidence type="ECO:0000313" key="8">
    <source>
        <dbReference type="EnsemblMetazoa" id="LLOJ006112-PA"/>
    </source>
</evidence>
<keyword evidence="3" id="KW-0964">Secreted</keyword>
<evidence type="ECO:0000256" key="6">
    <source>
        <dbReference type="ARBA" id="ARBA00023320"/>
    </source>
</evidence>
<evidence type="ECO:0000313" key="9">
    <source>
        <dbReference type="Proteomes" id="UP000092461"/>
    </source>
</evidence>